<dbReference type="InterPro" id="IPR000182">
    <property type="entry name" value="GNAT_dom"/>
</dbReference>
<protein>
    <submittedName>
        <fullName evidence="2">GNAT family protein</fullName>
    </submittedName>
</protein>
<dbReference type="InterPro" id="IPR016181">
    <property type="entry name" value="Acyl_CoA_acyltransferase"/>
</dbReference>
<evidence type="ECO:0000313" key="3">
    <source>
        <dbReference type="Proteomes" id="UP001213680"/>
    </source>
</evidence>
<gene>
    <name evidence="2" type="ORF">PTI97_11625</name>
</gene>
<dbReference type="SUPFAM" id="SSF55729">
    <property type="entry name" value="Acyl-CoA N-acyltransferases (Nat)"/>
    <property type="match status" value="1"/>
</dbReference>
<dbReference type="PANTHER" id="PTHR43792">
    <property type="entry name" value="GNAT FAMILY, PUTATIVE (AFU_ORTHOLOGUE AFUA_3G00765)-RELATED-RELATED"/>
    <property type="match status" value="1"/>
</dbReference>
<proteinExistence type="predicted"/>
<dbReference type="Pfam" id="PF13302">
    <property type="entry name" value="Acetyltransf_3"/>
    <property type="match status" value="1"/>
</dbReference>
<dbReference type="PANTHER" id="PTHR43792:SF1">
    <property type="entry name" value="N-ACETYLTRANSFERASE DOMAIN-CONTAINING PROTEIN"/>
    <property type="match status" value="1"/>
</dbReference>
<sequence>MTITLTTTRCLIRPFERQDIESFMTYRNDLDWMKHQSFKGLSYVEYENALLGEQSLLQGAQLAIIDQVTGELIGDVYTQQEGTTYWIGYTISPTHARKGYAFEVMSELIRHLADRGAEAFKAGVLEENMASIALLRKLNFTYLTTEMDEQIYQLGVSDV</sequence>
<reference evidence="2 3" key="1">
    <citation type="submission" date="2023-02" db="EMBL/GenBank/DDBJ databases">
        <title>A bacterium isolated from plastisphere.</title>
        <authorList>
            <person name="Sun Y."/>
        </authorList>
    </citation>
    <scope>NUCLEOTIDE SEQUENCE [LARGE SCALE GENOMIC DNA]</scope>
    <source>
        <strain evidence="3">a-1</strain>
    </source>
</reference>
<evidence type="ECO:0000313" key="2">
    <source>
        <dbReference type="EMBL" id="WDH75467.1"/>
    </source>
</evidence>
<dbReference type="Gene3D" id="3.40.630.30">
    <property type="match status" value="1"/>
</dbReference>
<accession>A0ABY7WYT7</accession>
<organism evidence="2 3">
    <name type="scientific">Exiguobacterium marinum</name>
    <dbReference type="NCBI Taxonomy" id="273528"/>
    <lineage>
        <taxon>Bacteria</taxon>
        <taxon>Bacillati</taxon>
        <taxon>Bacillota</taxon>
        <taxon>Bacilli</taxon>
        <taxon>Bacillales</taxon>
        <taxon>Bacillales Family XII. Incertae Sedis</taxon>
        <taxon>Exiguobacterium</taxon>
    </lineage>
</organism>
<dbReference type="Proteomes" id="UP001213680">
    <property type="component" value="Chromosome"/>
</dbReference>
<keyword evidence="3" id="KW-1185">Reference proteome</keyword>
<dbReference type="RefSeq" id="WP_274356611.1">
    <property type="nucleotide sequence ID" value="NZ_CP118099.1"/>
</dbReference>
<feature type="domain" description="N-acetyltransferase" evidence="1">
    <location>
        <begin position="10"/>
        <end position="159"/>
    </location>
</feature>
<dbReference type="PROSITE" id="PS51186">
    <property type="entry name" value="GNAT"/>
    <property type="match status" value="1"/>
</dbReference>
<name>A0ABY7WYT7_9BACL</name>
<dbReference type="InterPro" id="IPR051531">
    <property type="entry name" value="N-acetyltransferase"/>
</dbReference>
<evidence type="ECO:0000259" key="1">
    <source>
        <dbReference type="PROSITE" id="PS51186"/>
    </source>
</evidence>
<dbReference type="EMBL" id="CP118099">
    <property type="protein sequence ID" value="WDH75467.1"/>
    <property type="molecule type" value="Genomic_DNA"/>
</dbReference>